<evidence type="ECO:0000256" key="4">
    <source>
        <dbReference type="ARBA" id="ARBA00023136"/>
    </source>
</evidence>
<evidence type="ECO:0000256" key="1">
    <source>
        <dbReference type="ARBA" id="ARBA00004127"/>
    </source>
</evidence>
<evidence type="ECO:0000256" key="2">
    <source>
        <dbReference type="ARBA" id="ARBA00022692"/>
    </source>
</evidence>
<organism evidence="6 7">
    <name type="scientific">Veillonella nakazawae</name>
    <dbReference type="NCBI Taxonomy" id="2682456"/>
    <lineage>
        <taxon>Bacteria</taxon>
        <taxon>Bacillati</taxon>
        <taxon>Bacillota</taxon>
        <taxon>Negativicutes</taxon>
        <taxon>Veillonellales</taxon>
        <taxon>Veillonellaceae</taxon>
        <taxon>Veillonella</taxon>
    </lineage>
</organism>
<name>A0ABM7HAF6_9FIRM</name>
<keyword evidence="4" id="KW-0472">Membrane</keyword>
<evidence type="ECO:0000259" key="5">
    <source>
        <dbReference type="Pfam" id="PF06803"/>
    </source>
</evidence>
<sequence length="116" mass="13122">MKMNPLKIIKYGKYFNESKFAAFLGRYGKKLAFVQRAVTLFLCMRDKDTPKYVKAVIAGALGYLVLPIDIVPDTIPVLGWIDDVAVLGLAFKVANRYIKTRHQEEAKKYFPFGGSN</sequence>
<protein>
    <recommendedName>
        <fullName evidence="5">DUF1232 domain-containing protein</fullName>
    </recommendedName>
</protein>
<evidence type="ECO:0000313" key="6">
    <source>
        <dbReference type="EMBL" id="BBU33976.1"/>
    </source>
</evidence>
<accession>A0ABM7HAF6</accession>
<keyword evidence="3" id="KW-1133">Transmembrane helix</keyword>
<dbReference type="Proteomes" id="UP000509249">
    <property type="component" value="Chromosome"/>
</dbReference>
<keyword evidence="7" id="KW-1185">Reference proteome</keyword>
<evidence type="ECO:0000313" key="7">
    <source>
        <dbReference type="Proteomes" id="UP000509249"/>
    </source>
</evidence>
<dbReference type="InterPro" id="IPR010652">
    <property type="entry name" value="DUF1232"/>
</dbReference>
<dbReference type="EMBL" id="AP022321">
    <property type="protein sequence ID" value="BBU33976.1"/>
    <property type="molecule type" value="Genomic_DNA"/>
</dbReference>
<evidence type="ECO:0000256" key="3">
    <source>
        <dbReference type="ARBA" id="ARBA00022989"/>
    </source>
</evidence>
<proteinExistence type="predicted"/>
<gene>
    <name evidence="6" type="ORF">VEIT17_04220</name>
</gene>
<keyword evidence="2" id="KW-0812">Transmembrane</keyword>
<feature type="domain" description="DUF1232" evidence="5">
    <location>
        <begin position="53"/>
        <end position="88"/>
    </location>
</feature>
<reference evidence="6 7" key="1">
    <citation type="journal article" date="2020" name="Int. J. Syst. Evol. Microbiol.">
        <title>Veillonella nakazawae sp. nov., an anaerobic gram-negative coccus isolated from the oral cavity of Japanese children.</title>
        <authorList>
            <person name="Mashima I."/>
            <person name="Theodorea C.F."/>
            <person name="Djais A.A."/>
            <person name="Kunihiro T."/>
            <person name="Kawamura Y."/>
            <person name="Otomo M."/>
            <person name="Saitoh M."/>
            <person name="Tamai R."/>
            <person name="Kiyoura Y."/>
        </authorList>
    </citation>
    <scope>NUCLEOTIDE SEQUENCE [LARGE SCALE GENOMIC DNA]</scope>
    <source>
        <strain evidence="6 7">T1-7</strain>
    </source>
</reference>
<dbReference type="Pfam" id="PF06803">
    <property type="entry name" value="DUF1232"/>
    <property type="match status" value="1"/>
</dbReference>
<comment type="subcellular location">
    <subcellularLocation>
        <location evidence="1">Endomembrane system</location>
        <topology evidence="1">Multi-pass membrane protein</topology>
    </subcellularLocation>
</comment>